<name>A0A517TBR5_9PLAN</name>
<protein>
    <submittedName>
        <fullName evidence="1">Uncharacterized protein</fullName>
    </submittedName>
</protein>
<accession>A0A517TBR5</accession>
<organism evidence="1 2">
    <name type="scientific">Calycomorphotria hydatis</name>
    <dbReference type="NCBI Taxonomy" id="2528027"/>
    <lineage>
        <taxon>Bacteria</taxon>
        <taxon>Pseudomonadati</taxon>
        <taxon>Planctomycetota</taxon>
        <taxon>Planctomycetia</taxon>
        <taxon>Planctomycetales</taxon>
        <taxon>Planctomycetaceae</taxon>
        <taxon>Calycomorphotria</taxon>
    </lineage>
</organism>
<dbReference type="Proteomes" id="UP000319976">
    <property type="component" value="Chromosome"/>
</dbReference>
<evidence type="ECO:0000313" key="2">
    <source>
        <dbReference type="Proteomes" id="UP000319976"/>
    </source>
</evidence>
<evidence type="ECO:0000313" key="1">
    <source>
        <dbReference type="EMBL" id="QDT65817.1"/>
    </source>
</evidence>
<dbReference type="KEGG" id="chya:V22_30790"/>
<dbReference type="AlphaFoldDB" id="A0A517TBR5"/>
<keyword evidence="2" id="KW-1185">Reference proteome</keyword>
<gene>
    <name evidence="1" type="ORF">V22_30790</name>
</gene>
<proteinExistence type="predicted"/>
<dbReference type="RefSeq" id="WP_145264381.1">
    <property type="nucleotide sequence ID" value="NZ_CP036316.1"/>
</dbReference>
<sequence length="87" mass="9645">MKPNWKFSQKEQGRAQISLPNGLTKDIELIARRHNMTPEHWLFGAIYEHVDHEQCGGKSESIQYSGTGCSCGSLRVVNGGDGLRASE</sequence>
<dbReference type="EMBL" id="CP036316">
    <property type="protein sequence ID" value="QDT65817.1"/>
    <property type="molecule type" value="Genomic_DNA"/>
</dbReference>
<reference evidence="1 2" key="1">
    <citation type="submission" date="2019-02" db="EMBL/GenBank/DDBJ databases">
        <title>Deep-cultivation of Planctomycetes and their phenomic and genomic characterization uncovers novel biology.</title>
        <authorList>
            <person name="Wiegand S."/>
            <person name="Jogler M."/>
            <person name="Boedeker C."/>
            <person name="Pinto D."/>
            <person name="Vollmers J."/>
            <person name="Rivas-Marin E."/>
            <person name="Kohn T."/>
            <person name="Peeters S.H."/>
            <person name="Heuer A."/>
            <person name="Rast P."/>
            <person name="Oberbeckmann S."/>
            <person name="Bunk B."/>
            <person name="Jeske O."/>
            <person name="Meyerdierks A."/>
            <person name="Storesund J.E."/>
            <person name="Kallscheuer N."/>
            <person name="Luecker S."/>
            <person name="Lage O.M."/>
            <person name="Pohl T."/>
            <person name="Merkel B.J."/>
            <person name="Hornburger P."/>
            <person name="Mueller R.-W."/>
            <person name="Bruemmer F."/>
            <person name="Labrenz M."/>
            <person name="Spormann A.M."/>
            <person name="Op den Camp H."/>
            <person name="Overmann J."/>
            <person name="Amann R."/>
            <person name="Jetten M.S.M."/>
            <person name="Mascher T."/>
            <person name="Medema M.H."/>
            <person name="Devos D.P."/>
            <person name="Kaster A.-K."/>
            <person name="Ovreas L."/>
            <person name="Rohde M."/>
            <person name="Galperin M.Y."/>
            <person name="Jogler C."/>
        </authorList>
    </citation>
    <scope>NUCLEOTIDE SEQUENCE [LARGE SCALE GENOMIC DNA]</scope>
    <source>
        <strain evidence="1 2">V22</strain>
    </source>
</reference>